<comment type="caution">
    <text evidence="1">The sequence shown here is derived from an EMBL/GenBank/DDBJ whole genome shotgun (WGS) entry which is preliminary data.</text>
</comment>
<dbReference type="EMBL" id="BPLR01002134">
    <property type="protein sequence ID" value="GIX70389.1"/>
    <property type="molecule type" value="Genomic_DNA"/>
</dbReference>
<dbReference type="Proteomes" id="UP001054945">
    <property type="component" value="Unassembled WGS sequence"/>
</dbReference>
<keyword evidence="2" id="KW-1185">Reference proteome</keyword>
<reference evidence="1 2" key="1">
    <citation type="submission" date="2021-06" db="EMBL/GenBank/DDBJ databases">
        <title>Caerostris extrusa draft genome.</title>
        <authorList>
            <person name="Kono N."/>
            <person name="Arakawa K."/>
        </authorList>
    </citation>
    <scope>NUCLEOTIDE SEQUENCE [LARGE SCALE GENOMIC DNA]</scope>
</reference>
<dbReference type="AlphaFoldDB" id="A0AAV4MD91"/>
<proteinExistence type="predicted"/>
<gene>
    <name evidence="1" type="ORF">CEXT_687021</name>
</gene>
<name>A0AAV4MD91_CAEEX</name>
<protein>
    <submittedName>
        <fullName evidence="1">Uncharacterized protein</fullName>
    </submittedName>
</protein>
<organism evidence="1 2">
    <name type="scientific">Caerostris extrusa</name>
    <name type="common">Bark spider</name>
    <name type="synonym">Caerostris bankana</name>
    <dbReference type="NCBI Taxonomy" id="172846"/>
    <lineage>
        <taxon>Eukaryota</taxon>
        <taxon>Metazoa</taxon>
        <taxon>Ecdysozoa</taxon>
        <taxon>Arthropoda</taxon>
        <taxon>Chelicerata</taxon>
        <taxon>Arachnida</taxon>
        <taxon>Araneae</taxon>
        <taxon>Araneomorphae</taxon>
        <taxon>Entelegynae</taxon>
        <taxon>Araneoidea</taxon>
        <taxon>Araneidae</taxon>
        <taxon>Caerostris</taxon>
    </lineage>
</organism>
<accession>A0AAV4MD91</accession>
<evidence type="ECO:0000313" key="1">
    <source>
        <dbReference type="EMBL" id="GIX70389.1"/>
    </source>
</evidence>
<evidence type="ECO:0000313" key="2">
    <source>
        <dbReference type="Proteomes" id="UP001054945"/>
    </source>
</evidence>
<sequence length="79" mass="8818">MSTDESLTNIGGNNQRIVSDFQQNLSQPQINVDCVWSFPRSTKKSLFTQVLPVLADQFTPFALENAQGSSSNQTVILWQ</sequence>